<evidence type="ECO:0000313" key="5">
    <source>
        <dbReference type="Proteomes" id="UP001280121"/>
    </source>
</evidence>
<sequence length="302" mass="34256">MDPAGKSEPIGKCSRSSIKKHTIQYPFLRSAEWDSDGTNFDQEEDGGDYLTKHNHIRDPTFHPIYTVTDAATTASSTGTSLLRRHQNPPPALPLQVIRVEHFSSKWVKLSESLKGVCVEFSCIVPCNFCCSSQVLQFFSMSNLQSTPSSSTTTAFQKKYDFFLNFRGEDTRDCFTCHLHRALHTKVETFIDDGLENGDGIWPTLKGAIEQSKISVVIFSNDYASSKWCLRELVEIMERKNMRKQIVIPVFYRVDPSDVRKQTGSFKDSFDKHGNESQGEERKRREALTEASNLVGFDSSKTR</sequence>
<comment type="caution">
    <text evidence="4">The sequence shown here is derived from an EMBL/GenBank/DDBJ whole genome shotgun (WGS) entry which is preliminary data.</text>
</comment>
<protein>
    <recommendedName>
        <fullName evidence="3">TIR domain-containing protein</fullName>
    </recommendedName>
</protein>
<feature type="compositionally biased region" description="Basic and acidic residues" evidence="2">
    <location>
        <begin position="267"/>
        <end position="287"/>
    </location>
</feature>
<evidence type="ECO:0000256" key="1">
    <source>
        <dbReference type="ARBA" id="ARBA00023027"/>
    </source>
</evidence>
<name>A0AAD9WS25_9ROSI</name>
<feature type="region of interest" description="Disordered" evidence="2">
    <location>
        <begin position="261"/>
        <end position="302"/>
    </location>
</feature>
<dbReference type="Pfam" id="PF01582">
    <property type="entry name" value="TIR"/>
    <property type="match status" value="1"/>
</dbReference>
<dbReference type="AlphaFoldDB" id="A0AAD9WS25"/>
<proteinExistence type="predicted"/>
<dbReference type="InterPro" id="IPR000157">
    <property type="entry name" value="TIR_dom"/>
</dbReference>
<gene>
    <name evidence="4" type="ORF">Ddye_028117</name>
</gene>
<keyword evidence="1" id="KW-0520">NAD</keyword>
<dbReference type="EMBL" id="JANJYI010000008">
    <property type="protein sequence ID" value="KAK2640322.1"/>
    <property type="molecule type" value="Genomic_DNA"/>
</dbReference>
<reference evidence="4" key="1">
    <citation type="journal article" date="2023" name="Plant J.">
        <title>Genome sequences and population genomics provide insights into the demographic history, inbreeding, and mutation load of two 'living fossil' tree species of Dipteronia.</title>
        <authorList>
            <person name="Feng Y."/>
            <person name="Comes H.P."/>
            <person name="Chen J."/>
            <person name="Zhu S."/>
            <person name="Lu R."/>
            <person name="Zhang X."/>
            <person name="Li P."/>
            <person name="Qiu J."/>
            <person name="Olsen K.M."/>
            <person name="Qiu Y."/>
        </authorList>
    </citation>
    <scope>NUCLEOTIDE SEQUENCE</scope>
    <source>
        <strain evidence="4">KIB01</strain>
    </source>
</reference>
<dbReference type="Proteomes" id="UP001280121">
    <property type="component" value="Unassembled WGS sequence"/>
</dbReference>
<evidence type="ECO:0000259" key="3">
    <source>
        <dbReference type="PROSITE" id="PS50104"/>
    </source>
</evidence>
<evidence type="ECO:0000313" key="4">
    <source>
        <dbReference type="EMBL" id="KAK2640322.1"/>
    </source>
</evidence>
<organism evidence="4 5">
    <name type="scientific">Dipteronia dyeriana</name>
    <dbReference type="NCBI Taxonomy" id="168575"/>
    <lineage>
        <taxon>Eukaryota</taxon>
        <taxon>Viridiplantae</taxon>
        <taxon>Streptophyta</taxon>
        <taxon>Embryophyta</taxon>
        <taxon>Tracheophyta</taxon>
        <taxon>Spermatophyta</taxon>
        <taxon>Magnoliopsida</taxon>
        <taxon>eudicotyledons</taxon>
        <taxon>Gunneridae</taxon>
        <taxon>Pentapetalae</taxon>
        <taxon>rosids</taxon>
        <taxon>malvids</taxon>
        <taxon>Sapindales</taxon>
        <taxon>Sapindaceae</taxon>
        <taxon>Hippocastanoideae</taxon>
        <taxon>Acereae</taxon>
        <taxon>Dipteronia</taxon>
    </lineage>
</organism>
<evidence type="ECO:0000256" key="2">
    <source>
        <dbReference type="SAM" id="MobiDB-lite"/>
    </source>
</evidence>
<keyword evidence="5" id="KW-1185">Reference proteome</keyword>
<feature type="domain" description="TIR" evidence="3">
    <location>
        <begin position="157"/>
        <end position="302"/>
    </location>
</feature>
<dbReference type="PANTHER" id="PTHR32009:SF159">
    <property type="entry name" value="TIR DOMAIN-CONTAINING PROTEIN"/>
    <property type="match status" value="1"/>
</dbReference>
<dbReference type="PANTHER" id="PTHR32009">
    <property type="entry name" value="TMV RESISTANCE PROTEIN N-LIKE"/>
    <property type="match status" value="1"/>
</dbReference>
<dbReference type="FunFam" id="3.40.50.10140:FF:000007">
    <property type="entry name" value="Disease resistance protein (TIR-NBS-LRR class)"/>
    <property type="match status" value="1"/>
</dbReference>
<dbReference type="SMART" id="SM00255">
    <property type="entry name" value="TIR"/>
    <property type="match status" value="1"/>
</dbReference>
<accession>A0AAD9WS25</accession>
<dbReference type="SUPFAM" id="SSF52200">
    <property type="entry name" value="Toll/Interleukin receptor TIR domain"/>
    <property type="match status" value="1"/>
</dbReference>
<dbReference type="Gene3D" id="3.40.50.10140">
    <property type="entry name" value="Toll/interleukin-1 receptor homology (TIR) domain"/>
    <property type="match status" value="1"/>
</dbReference>
<dbReference type="GO" id="GO:0007165">
    <property type="term" value="P:signal transduction"/>
    <property type="evidence" value="ECO:0007669"/>
    <property type="project" value="InterPro"/>
</dbReference>
<dbReference type="InterPro" id="IPR035897">
    <property type="entry name" value="Toll_tir_struct_dom_sf"/>
</dbReference>
<dbReference type="PROSITE" id="PS50104">
    <property type="entry name" value="TIR"/>
    <property type="match status" value="1"/>
</dbReference>